<evidence type="ECO:0000256" key="1">
    <source>
        <dbReference type="SAM" id="MobiDB-lite"/>
    </source>
</evidence>
<evidence type="ECO:0000313" key="2">
    <source>
        <dbReference type="EMBL" id="PTB74656.1"/>
    </source>
</evidence>
<organism evidence="2 3">
    <name type="scientific">Trichoderma longibrachiatum ATCC 18648</name>
    <dbReference type="NCBI Taxonomy" id="983965"/>
    <lineage>
        <taxon>Eukaryota</taxon>
        <taxon>Fungi</taxon>
        <taxon>Dikarya</taxon>
        <taxon>Ascomycota</taxon>
        <taxon>Pezizomycotina</taxon>
        <taxon>Sordariomycetes</taxon>
        <taxon>Hypocreomycetidae</taxon>
        <taxon>Hypocreales</taxon>
        <taxon>Hypocreaceae</taxon>
        <taxon>Trichoderma</taxon>
    </lineage>
</organism>
<feature type="region of interest" description="Disordered" evidence="1">
    <location>
        <begin position="129"/>
        <end position="148"/>
    </location>
</feature>
<dbReference type="AlphaFoldDB" id="A0A2T4BZG6"/>
<feature type="region of interest" description="Disordered" evidence="1">
    <location>
        <begin position="37"/>
        <end position="91"/>
    </location>
</feature>
<dbReference type="EMBL" id="KZ679135">
    <property type="protein sequence ID" value="PTB74656.1"/>
    <property type="molecule type" value="Genomic_DNA"/>
</dbReference>
<feature type="compositionally biased region" description="Basic and acidic residues" evidence="1">
    <location>
        <begin position="82"/>
        <end position="91"/>
    </location>
</feature>
<keyword evidence="3" id="KW-1185">Reference proteome</keyword>
<name>A0A2T4BZG6_TRILO</name>
<feature type="compositionally biased region" description="Basic and acidic residues" evidence="1">
    <location>
        <begin position="43"/>
        <end position="52"/>
    </location>
</feature>
<sequence>MSMIYSMAMQSTGLNFSYRICMIRIGRHWSVGRKRCGTPAAPRGHDDPRDVPRANASMQESCSSWPASSTGRRCRGAAVEGNKQRGGEMDRETLKQIGQMRPVTKEKGVGCRRQRNRYHPVSARSLRSGFKNGDLVNRPPTGRNYRAGPEVNICCQADGTPCVTPR</sequence>
<evidence type="ECO:0000313" key="3">
    <source>
        <dbReference type="Proteomes" id="UP000240760"/>
    </source>
</evidence>
<gene>
    <name evidence="2" type="ORF">M440DRAFT_1031327</name>
</gene>
<feature type="compositionally biased region" description="Polar residues" evidence="1">
    <location>
        <begin position="56"/>
        <end position="71"/>
    </location>
</feature>
<protein>
    <submittedName>
        <fullName evidence="2">Uncharacterized protein</fullName>
    </submittedName>
</protein>
<accession>A0A2T4BZG6</accession>
<dbReference type="Proteomes" id="UP000240760">
    <property type="component" value="Unassembled WGS sequence"/>
</dbReference>
<reference evidence="2 3" key="1">
    <citation type="submission" date="2016-07" db="EMBL/GenBank/DDBJ databases">
        <title>Multiple horizontal gene transfer events from other fungi enriched the ability of initially mycotrophic Trichoderma (Ascomycota) to feed on dead plant biomass.</title>
        <authorList>
            <consortium name="DOE Joint Genome Institute"/>
            <person name="Aerts A."/>
            <person name="Atanasova L."/>
            <person name="Chenthamara K."/>
            <person name="Zhang J."/>
            <person name="Grujic M."/>
            <person name="Henrissat B."/>
            <person name="Kuo A."/>
            <person name="Salamov A."/>
            <person name="Lipzen A."/>
            <person name="Labutti K."/>
            <person name="Barry K."/>
            <person name="Miao Y."/>
            <person name="Rahimi M.J."/>
            <person name="Shen Q."/>
            <person name="Grigoriev I.V."/>
            <person name="Kubicek C.P."/>
            <person name="Druzhinina I.S."/>
        </authorList>
    </citation>
    <scope>NUCLEOTIDE SEQUENCE [LARGE SCALE GENOMIC DNA]</scope>
    <source>
        <strain evidence="2 3">ATCC 18648</strain>
    </source>
</reference>
<proteinExistence type="predicted"/>